<reference evidence="1" key="1">
    <citation type="journal article" date="2020" name="Stud. Mycol.">
        <title>101 Dothideomycetes genomes: a test case for predicting lifestyles and emergence of pathogens.</title>
        <authorList>
            <person name="Haridas S."/>
            <person name="Albert R."/>
            <person name="Binder M."/>
            <person name="Bloem J."/>
            <person name="Labutti K."/>
            <person name="Salamov A."/>
            <person name="Andreopoulos B."/>
            <person name="Baker S."/>
            <person name="Barry K."/>
            <person name="Bills G."/>
            <person name="Bluhm B."/>
            <person name="Cannon C."/>
            <person name="Castanera R."/>
            <person name="Culley D."/>
            <person name="Daum C."/>
            <person name="Ezra D."/>
            <person name="Gonzalez J."/>
            <person name="Henrissat B."/>
            <person name="Kuo A."/>
            <person name="Liang C."/>
            <person name="Lipzen A."/>
            <person name="Lutzoni F."/>
            <person name="Magnuson J."/>
            <person name="Mondo S."/>
            <person name="Nolan M."/>
            <person name="Ohm R."/>
            <person name="Pangilinan J."/>
            <person name="Park H.-J."/>
            <person name="Ramirez L."/>
            <person name="Alfaro M."/>
            <person name="Sun H."/>
            <person name="Tritt A."/>
            <person name="Yoshinaga Y."/>
            <person name="Zwiers L.-H."/>
            <person name="Turgeon B."/>
            <person name="Goodwin S."/>
            <person name="Spatafora J."/>
            <person name="Crous P."/>
            <person name="Grigoriev I."/>
        </authorList>
    </citation>
    <scope>NUCLEOTIDE SEQUENCE</scope>
    <source>
        <strain evidence="1">ATCC 200398</strain>
    </source>
</reference>
<organism evidence="1 2">
    <name type="scientific">Lindgomyces ingoldianus</name>
    <dbReference type="NCBI Taxonomy" id="673940"/>
    <lineage>
        <taxon>Eukaryota</taxon>
        <taxon>Fungi</taxon>
        <taxon>Dikarya</taxon>
        <taxon>Ascomycota</taxon>
        <taxon>Pezizomycotina</taxon>
        <taxon>Dothideomycetes</taxon>
        <taxon>Pleosporomycetidae</taxon>
        <taxon>Pleosporales</taxon>
        <taxon>Lindgomycetaceae</taxon>
        <taxon>Lindgomyces</taxon>
    </lineage>
</organism>
<comment type="caution">
    <text evidence="1">The sequence shown here is derived from an EMBL/GenBank/DDBJ whole genome shotgun (WGS) entry which is preliminary data.</text>
</comment>
<accession>A0ACB6QWV9</accession>
<evidence type="ECO:0000313" key="1">
    <source>
        <dbReference type="EMBL" id="KAF2471529.1"/>
    </source>
</evidence>
<proteinExistence type="predicted"/>
<keyword evidence="2" id="KW-1185">Reference proteome</keyword>
<dbReference type="EMBL" id="MU003504">
    <property type="protein sequence ID" value="KAF2471529.1"/>
    <property type="molecule type" value="Genomic_DNA"/>
</dbReference>
<evidence type="ECO:0000313" key="2">
    <source>
        <dbReference type="Proteomes" id="UP000799755"/>
    </source>
</evidence>
<dbReference type="Proteomes" id="UP000799755">
    <property type="component" value="Unassembled WGS sequence"/>
</dbReference>
<name>A0ACB6QWV9_9PLEO</name>
<gene>
    <name evidence="1" type="ORF">BDR25DRAFT_354059</name>
</gene>
<protein>
    <submittedName>
        <fullName evidence="1">Uncharacterized protein</fullName>
    </submittedName>
</protein>
<sequence>MRLTNRKGLATCFCSTTSKWDSSSLRTFIRNVVSGIFLPASLIFSRVAQSASMQAVGMSDFGKRIVSASPGPVTAALPWCFSRTLVTQGGVLVECTMVSGRSIVHYRSNLSRISSVTDWTRLTCVGSLRALKTDKYVQACVTPMVGLHTTIILLVEKLGAFWRTGTRTQHLPADHLDTMIAFINFIVYASNQTCHCIAEGLQVNLPWATQSNATLTITKFSQQIPFIYQ</sequence>